<reference evidence="1 2" key="2">
    <citation type="submission" date="2014-03" db="EMBL/GenBank/DDBJ databases">
        <title>The Genome Sequence of Anncaliia algerae insect isolate PRA339.</title>
        <authorList>
            <consortium name="The Broad Institute Genome Sequencing Platform"/>
            <consortium name="The Broad Institute Genome Sequencing Center for Infectious Disease"/>
            <person name="Cuomo C."/>
            <person name="Becnel J."/>
            <person name="Sanscrainte N."/>
            <person name="Walker B."/>
            <person name="Young S.K."/>
            <person name="Zeng Q."/>
            <person name="Gargeya S."/>
            <person name="Fitzgerald M."/>
            <person name="Haas B."/>
            <person name="Abouelleil A."/>
            <person name="Alvarado L."/>
            <person name="Arachchi H.M."/>
            <person name="Berlin A.M."/>
            <person name="Chapman S.B."/>
            <person name="Dewar J."/>
            <person name="Goldberg J."/>
            <person name="Griggs A."/>
            <person name="Gujja S."/>
            <person name="Hansen M."/>
            <person name="Howarth C."/>
            <person name="Imamovic A."/>
            <person name="Larimer J."/>
            <person name="McCowan C."/>
            <person name="Murphy C."/>
            <person name="Neiman D."/>
            <person name="Pearson M."/>
            <person name="Priest M."/>
            <person name="Roberts A."/>
            <person name="Saif S."/>
            <person name="Shea T."/>
            <person name="Sisk P."/>
            <person name="Sykes S."/>
            <person name="Wortman J."/>
            <person name="Nusbaum C."/>
            <person name="Birren B."/>
        </authorList>
    </citation>
    <scope>NUCLEOTIDE SEQUENCE [LARGE SCALE GENOMIC DNA]</scope>
    <source>
        <strain evidence="1 2">PRA339</strain>
    </source>
</reference>
<name>A0A059F3I2_9MICR</name>
<evidence type="ECO:0000313" key="2">
    <source>
        <dbReference type="Proteomes" id="UP000030655"/>
    </source>
</evidence>
<sequence length="37" mass="4320">MKILSILIQEQIHRQSKIDGAFLKENLELDTLVQIQI</sequence>
<organism evidence="1 2">
    <name type="scientific">Anncaliia algerae PRA339</name>
    <dbReference type="NCBI Taxonomy" id="1288291"/>
    <lineage>
        <taxon>Eukaryota</taxon>
        <taxon>Fungi</taxon>
        <taxon>Fungi incertae sedis</taxon>
        <taxon>Microsporidia</taxon>
        <taxon>Tubulinosematoidea</taxon>
        <taxon>Tubulinosematidae</taxon>
        <taxon>Anncaliia</taxon>
    </lineage>
</organism>
<proteinExistence type="predicted"/>
<evidence type="ECO:0000313" key="1">
    <source>
        <dbReference type="EMBL" id="KCZ81765.1"/>
    </source>
</evidence>
<protein>
    <submittedName>
        <fullName evidence="1">Uncharacterized protein</fullName>
    </submittedName>
</protein>
<accession>A0A059F3I2</accession>
<gene>
    <name evidence="1" type="ORF">H312_00805</name>
</gene>
<dbReference type="VEuPathDB" id="MicrosporidiaDB:H312_00805"/>
<dbReference type="HOGENOM" id="CLU_220335_0_0_1"/>
<reference evidence="2" key="1">
    <citation type="submission" date="2013-02" db="EMBL/GenBank/DDBJ databases">
        <authorList>
            <consortium name="The Broad Institute Genome Sequencing Platform"/>
            <person name="Cuomo C."/>
            <person name="Becnel J."/>
            <person name="Sanscrainte N."/>
            <person name="Walker B."/>
            <person name="Young S.K."/>
            <person name="Zeng Q."/>
            <person name="Gargeya S."/>
            <person name="Fitzgerald M."/>
            <person name="Haas B."/>
            <person name="Abouelleil A."/>
            <person name="Alvarado L."/>
            <person name="Arachchi H.M."/>
            <person name="Berlin A.M."/>
            <person name="Chapman S.B."/>
            <person name="Dewar J."/>
            <person name="Goldberg J."/>
            <person name="Griggs A."/>
            <person name="Gujja S."/>
            <person name="Hansen M."/>
            <person name="Howarth C."/>
            <person name="Imamovic A."/>
            <person name="Larimer J."/>
            <person name="McCowan C."/>
            <person name="Murphy C."/>
            <person name="Neiman D."/>
            <person name="Pearson M."/>
            <person name="Priest M."/>
            <person name="Roberts A."/>
            <person name="Saif S."/>
            <person name="Shea T."/>
            <person name="Sisk P."/>
            <person name="Sykes S."/>
            <person name="Wortman J."/>
            <person name="Nusbaum C."/>
            <person name="Birren B."/>
        </authorList>
    </citation>
    <scope>NUCLEOTIDE SEQUENCE [LARGE SCALE GENOMIC DNA]</scope>
    <source>
        <strain evidence="2">PRA339</strain>
    </source>
</reference>
<dbReference type="EMBL" id="KK365137">
    <property type="protein sequence ID" value="KCZ81765.1"/>
    <property type="molecule type" value="Genomic_DNA"/>
</dbReference>
<dbReference type="Proteomes" id="UP000030655">
    <property type="component" value="Unassembled WGS sequence"/>
</dbReference>
<dbReference type="AlphaFoldDB" id="A0A059F3I2"/>
<keyword evidence="2" id="KW-1185">Reference proteome</keyword>